<sequence length="517" mass="59077">MMKISLRKKTCFFLAAFTILSALLLMLAIGIGFKTFYLEYRKDTLISMSKDIGRMYHEAGTDNAEQFDRLSQQNSSVIYIVDNQHLVYSSMPNRKAVLGRPSFKGQQEFTAPGLKRLNPDGEEQPMKEPRHVTIMRKLFNGEALSQDETNEIYIDGRDDHMRFISYIYPVDEDRNSYVIVSQPLEPLEATVVVVQNFVALCGIIWLFVAIIGSILFTNALTKPLIHLKKLSVAMAHLDFSHKWMNTRNDEIGELGQSLNNLSDQLNTALTELKQANSELEIQLKKANEVEKMRKEFISAVSHELKTPLALIQGYAEGLDSLDVDESTRQHYCKVIHSETMKMDHLVKDLLNLSRLETGTFRIDMTEFDFRALVEEAHCRFEGVLREKEIQFSCCLPEEMVVYADPERIDTVLSNFLSNAIDYTENGRRIILSAVRSGDRYTISIYNQGIQIPEQDLSRVWEPFYKVDAARTRKSQRIFGGHGLGLGIVAALLKLHHETYGVYNEPDGVTFWFTLKAC</sequence>
<feature type="domain" description="HAMP" evidence="11">
    <location>
        <begin position="218"/>
        <end position="270"/>
    </location>
</feature>
<evidence type="ECO:0000256" key="3">
    <source>
        <dbReference type="ARBA" id="ARBA00012438"/>
    </source>
</evidence>
<dbReference type="InterPro" id="IPR005467">
    <property type="entry name" value="His_kinase_dom"/>
</dbReference>
<dbReference type="AlphaFoldDB" id="A0A848BY46"/>
<keyword evidence="4" id="KW-0597">Phosphoprotein</keyword>
<dbReference type="GO" id="GO:0000155">
    <property type="term" value="F:phosphorelay sensor kinase activity"/>
    <property type="evidence" value="ECO:0007669"/>
    <property type="project" value="InterPro"/>
</dbReference>
<keyword evidence="7" id="KW-0902">Two-component regulatory system</keyword>
<dbReference type="PROSITE" id="PS50885">
    <property type="entry name" value="HAMP"/>
    <property type="match status" value="1"/>
</dbReference>
<dbReference type="SMART" id="SM00387">
    <property type="entry name" value="HATPase_c"/>
    <property type="match status" value="1"/>
</dbReference>
<name>A0A848BY46_9FIRM</name>
<keyword evidence="9" id="KW-0472">Membrane</keyword>
<dbReference type="Gene3D" id="6.10.340.10">
    <property type="match status" value="1"/>
</dbReference>
<dbReference type="SUPFAM" id="SSF158472">
    <property type="entry name" value="HAMP domain-like"/>
    <property type="match status" value="1"/>
</dbReference>
<dbReference type="Gene3D" id="1.10.287.130">
    <property type="match status" value="1"/>
</dbReference>
<dbReference type="Pfam" id="PF00512">
    <property type="entry name" value="HisKA"/>
    <property type="match status" value="1"/>
</dbReference>
<evidence type="ECO:0000313" key="12">
    <source>
        <dbReference type="EMBL" id="NME27977.1"/>
    </source>
</evidence>
<dbReference type="Pfam" id="PF02518">
    <property type="entry name" value="HATPase_c"/>
    <property type="match status" value="1"/>
</dbReference>
<proteinExistence type="predicted"/>
<evidence type="ECO:0000259" key="11">
    <source>
        <dbReference type="PROSITE" id="PS50885"/>
    </source>
</evidence>
<keyword evidence="9" id="KW-1133">Transmembrane helix</keyword>
<keyword evidence="8" id="KW-0175">Coiled coil</keyword>
<dbReference type="PANTHER" id="PTHR45453:SF3">
    <property type="entry name" value="HISTIDINE KINASE"/>
    <property type="match status" value="1"/>
</dbReference>
<dbReference type="PANTHER" id="PTHR45453">
    <property type="entry name" value="PHOSPHATE REGULON SENSOR PROTEIN PHOR"/>
    <property type="match status" value="1"/>
</dbReference>
<dbReference type="PROSITE" id="PS50109">
    <property type="entry name" value="HIS_KIN"/>
    <property type="match status" value="1"/>
</dbReference>
<keyword evidence="6 12" id="KW-0418">Kinase</keyword>
<comment type="catalytic activity">
    <reaction evidence="1">
        <text>ATP + protein L-histidine = ADP + protein N-phospho-L-histidine.</text>
        <dbReference type="EC" id="2.7.13.3"/>
    </reaction>
</comment>
<evidence type="ECO:0000256" key="9">
    <source>
        <dbReference type="SAM" id="Phobius"/>
    </source>
</evidence>
<evidence type="ECO:0000256" key="5">
    <source>
        <dbReference type="ARBA" id="ARBA00022679"/>
    </source>
</evidence>
<dbReference type="SMART" id="SM00304">
    <property type="entry name" value="HAMP"/>
    <property type="match status" value="1"/>
</dbReference>
<evidence type="ECO:0000313" key="13">
    <source>
        <dbReference type="Proteomes" id="UP000591071"/>
    </source>
</evidence>
<dbReference type="FunFam" id="1.10.287.130:FF:000001">
    <property type="entry name" value="Two-component sensor histidine kinase"/>
    <property type="match status" value="1"/>
</dbReference>
<dbReference type="EC" id="2.7.13.3" evidence="3"/>
<keyword evidence="9" id="KW-0812">Transmembrane</keyword>
<protein>
    <recommendedName>
        <fullName evidence="3">histidine kinase</fullName>
        <ecNumber evidence="3">2.7.13.3</ecNumber>
    </recommendedName>
</protein>
<evidence type="ECO:0000256" key="6">
    <source>
        <dbReference type="ARBA" id="ARBA00022777"/>
    </source>
</evidence>
<dbReference type="Proteomes" id="UP000591071">
    <property type="component" value="Unassembled WGS sequence"/>
</dbReference>
<dbReference type="InterPro" id="IPR003594">
    <property type="entry name" value="HATPase_dom"/>
</dbReference>
<evidence type="ECO:0000256" key="7">
    <source>
        <dbReference type="ARBA" id="ARBA00023012"/>
    </source>
</evidence>
<feature type="domain" description="Histidine kinase" evidence="10">
    <location>
        <begin position="299"/>
        <end position="517"/>
    </location>
</feature>
<comment type="caution">
    <text evidence="12">The sequence shown here is derived from an EMBL/GenBank/DDBJ whole genome shotgun (WGS) entry which is preliminary data.</text>
</comment>
<comment type="subcellular location">
    <subcellularLocation>
        <location evidence="2">Membrane</location>
    </subcellularLocation>
</comment>
<organism evidence="12 13">
    <name type="scientific">Megasphaera hexanoica</name>
    <dbReference type="NCBI Taxonomy" id="1675036"/>
    <lineage>
        <taxon>Bacteria</taxon>
        <taxon>Bacillati</taxon>
        <taxon>Bacillota</taxon>
        <taxon>Negativicutes</taxon>
        <taxon>Veillonellales</taxon>
        <taxon>Veillonellaceae</taxon>
        <taxon>Megasphaera</taxon>
    </lineage>
</organism>
<keyword evidence="5" id="KW-0808">Transferase</keyword>
<accession>A0A848BY46</accession>
<dbReference type="SMART" id="SM00388">
    <property type="entry name" value="HisKA"/>
    <property type="match status" value="1"/>
</dbReference>
<evidence type="ECO:0000256" key="1">
    <source>
        <dbReference type="ARBA" id="ARBA00000085"/>
    </source>
</evidence>
<evidence type="ECO:0000259" key="10">
    <source>
        <dbReference type="PROSITE" id="PS50109"/>
    </source>
</evidence>
<evidence type="ECO:0000256" key="2">
    <source>
        <dbReference type="ARBA" id="ARBA00004370"/>
    </source>
</evidence>
<dbReference type="CDD" id="cd06225">
    <property type="entry name" value="HAMP"/>
    <property type="match status" value="1"/>
</dbReference>
<feature type="coiled-coil region" evidence="8">
    <location>
        <begin position="258"/>
        <end position="292"/>
    </location>
</feature>
<dbReference type="GO" id="GO:0016036">
    <property type="term" value="P:cellular response to phosphate starvation"/>
    <property type="evidence" value="ECO:0007669"/>
    <property type="project" value="TreeGrafter"/>
</dbReference>
<evidence type="ECO:0000256" key="8">
    <source>
        <dbReference type="SAM" id="Coils"/>
    </source>
</evidence>
<dbReference type="GO" id="GO:0005886">
    <property type="term" value="C:plasma membrane"/>
    <property type="evidence" value="ECO:0007669"/>
    <property type="project" value="TreeGrafter"/>
</dbReference>
<dbReference type="InterPro" id="IPR050351">
    <property type="entry name" value="BphY/WalK/GraS-like"/>
</dbReference>
<gene>
    <name evidence="12" type="ORF">HF872_04975</name>
</gene>
<dbReference type="SUPFAM" id="SSF47384">
    <property type="entry name" value="Homodimeric domain of signal transducing histidine kinase"/>
    <property type="match status" value="1"/>
</dbReference>
<dbReference type="InterPro" id="IPR003660">
    <property type="entry name" value="HAMP_dom"/>
</dbReference>
<dbReference type="RefSeq" id="WP_170087408.1">
    <property type="nucleotide sequence ID" value="NZ_JABAFG010000006.1"/>
</dbReference>
<dbReference type="InterPro" id="IPR036097">
    <property type="entry name" value="HisK_dim/P_sf"/>
</dbReference>
<dbReference type="CDD" id="cd00082">
    <property type="entry name" value="HisKA"/>
    <property type="match status" value="1"/>
</dbReference>
<feature type="transmembrane region" description="Helical" evidence="9">
    <location>
        <begin position="197"/>
        <end position="220"/>
    </location>
</feature>
<dbReference type="Gene3D" id="3.30.565.10">
    <property type="entry name" value="Histidine kinase-like ATPase, C-terminal domain"/>
    <property type="match status" value="1"/>
</dbReference>
<dbReference type="GO" id="GO:0004721">
    <property type="term" value="F:phosphoprotein phosphatase activity"/>
    <property type="evidence" value="ECO:0007669"/>
    <property type="project" value="TreeGrafter"/>
</dbReference>
<reference evidence="12 13" key="1">
    <citation type="submission" date="2020-04" db="EMBL/GenBank/DDBJ databases">
        <authorList>
            <person name="Hitch T.C.A."/>
            <person name="Wylensek D."/>
            <person name="Clavel T."/>
        </authorList>
    </citation>
    <scope>NUCLEOTIDE SEQUENCE [LARGE SCALE GENOMIC DNA]</scope>
    <source>
        <strain evidence="12 13">Oil-RF-744-FAT-WT-6-1</strain>
    </source>
</reference>
<dbReference type="SUPFAM" id="SSF55874">
    <property type="entry name" value="ATPase domain of HSP90 chaperone/DNA topoisomerase II/histidine kinase"/>
    <property type="match status" value="1"/>
</dbReference>
<dbReference type="EMBL" id="JABAFG010000006">
    <property type="protein sequence ID" value="NME27977.1"/>
    <property type="molecule type" value="Genomic_DNA"/>
</dbReference>
<dbReference type="Pfam" id="PF00672">
    <property type="entry name" value="HAMP"/>
    <property type="match status" value="1"/>
</dbReference>
<dbReference type="InterPro" id="IPR036890">
    <property type="entry name" value="HATPase_C_sf"/>
</dbReference>
<dbReference type="InterPro" id="IPR003661">
    <property type="entry name" value="HisK_dim/P_dom"/>
</dbReference>
<evidence type="ECO:0000256" key="4">
    <source>
        <dbReference type="ARBA" id="ARBA00022553"/>
    </source>
</evidence>